<feature type="non-terminal residue" evidence="2">
    <location>
        <position position="1"/>
    </location>
</feature>
<reference evidence="3" key="2">
    <citation type="submission" date="2020-05" db="UniProtKB">
        <authorList>
            <consortium name="EnsemblMetazoa"/>
        </authorList>
    </citation>
    <scope>IDENTIFICATION</scope>
    <source>
        <strain evidence="3">wikel</strain>
    </source>
</reference>
<sequence>SAFRRPQPLTQSRVGAHVSRERPKTIAPHQEPRRGAEDGPQSERGTQKERETKQPRARAKQLSSHGAKQKQGPATTDSAVEGWGDRPETAQTRSSRGSAAALEAMAISDRRADESSLDLLRRLASIISYQIEIPYDPSDPSPRRDSRAMKGSRDLRTIPASRI</sequence>
<reference evidence="2 4" key="1">
    <citation type="submission" date="2008-03" db="EMBL/GenBank/DDBJ databases">
        <title>Annotation of Ixodes scapularis.</title>
        <authorList>
            <consortium name="Ixodes scapularis Genome Project Consortium"/>
            <person name="Caler E."/>
            <person name="Hannick L.I."/>
            <person name="Bidwell S."/>
            <person name="Joardar V."/>
            <person name="Thiagarajan M."/>
            <person name="Amedeo P."/>
            <person name="Galinsky K.J."/>
            <person name="Schobel S."/>
            <person name="Inman J."/>
            <person name="Hostetler J."/>
            <person name="Miller J."/>
            <person name="Hammond M."/>
            <person name="Megy K."/>
            <person name="Lawson D."/>
            <person name="Kodira C."/>
            <person name="Sutton G."/>
            <person name="Meyer J."/>
            <person name="Hill C.A."/>
            <person name="Birren B."/>
            <person name="Nene V."/>
            <person name="Collins F."/>
            <person name="Alarcon-Chaidez F."/>
            <person name="Wikel S."/>
            <person name="Strausberg R."/>
        </authorList>
    </citation>
    <scope>NUCLEOTIDE SEQUENCE [LARGE SCALE GENOMIC DNA]</scope>
    <source>
        <strain evidence="4">Wikel</strain>
        <strain evidence="2">Wikel colony</strain>
    </source>
</reference>
<organism>
    <name type="scientific">Ixodes scapularis</name>
    <name type="common">Black-legged tick</name>
    <name type="synonym">Deer tick</name>
    <dbReference type="NCBI Taxonomy" id="6945"/>
    <lineage>
        <taxon>Eukaryota</taxon>
        <taxon>Metazoa</taxon>
        <taxon>Ecdysozoa</taxon>
        <taxon>Arthropoda</taxon>
        <taxon>Chelicerata</taxon>
        <taxon>Arachnida</taxon>
        <taxon>Acari</taxon>
        <taxon>Parasitiformes</taxon>
        <taxon>Ixodida</taxon>
        <taxon>Ixodoidea</taxon>
        <taxon>Ixodidae</taxon>
        <taxon>Ixodinae</taxon>
        <taxon>Ixodes</taxon>
    </lineage>
</organism>
<feature type="compositionally biased region" description="Basic and acidic residues" evidence="1">
    <location>
        <begin position="45"/>
        <end position="54"/>
    </location>
</feature>
<dbReference type="PaxDb" id="6945-B7QH42"/>
<evidence type="ECO:0000256" key="1">
    <source>
        <dbReference type="SAM" id="MobiDB-lite"/>
    </source>
</evidence>
<dbReference type="EMBL" id="DS936601">
    <property type="protein sequence ID" value="EEC18164.1"/>
    <property type="molecule type" value="Genomic_DNA"/>
</dbReference>
<dbReference type="EnsemblMetazoa" id="ISCW014746-RA">
    <property type="protein sequence ID" value="ISCW014746-PA"/>
    <property type="gene ID" value="ISCW014746"/>
</dbReference>
<keyword evidence="4" id="KW-1185">Reference proteome</keyword>
<dbReference type="EMBL" id="ABJB010301957">
    <property type="status" value="NOT_ANNOTATED_CDS"/>
    <property type="molecule type" value="Genomic_DNA"/>
</dbReference>
<dbReference type="InParanoid" id="B7QH42"/>
<dbReference type="AlphaFoldDB" id="B7QH42"/>
<name>B7QH42_IXOSC</name>
<dbReference type="Proteomes" id="UP000001555">
    <property type="component" value="Unassembled WGS sequence"/>
</dbReference>
<gene>
    <name evidence="2" type="ORF">IscW_ISCW014746</name>
</gene>
<dbReference type="HOGENOM" id="CLU_1631237_0_0_1"/>
<evidence type="ECO:0000313" key="3">
    <source>
        <dbReference type="EnsemblMetazoa" id="ISCW014746-PA"/>
    </source>
</evidence>
<feature type="compositionally biased region" description="Basic and acidic residues" evidence="1">
    <location>
        <begin position="141"/>
        <end position="156"/>
    </location>
</feature>
<feature type="region of interest" description="Disordered" evidence="1">
    <location>
        <begin position="133"/>
        <end position="163"/>
    </location>
</feature>
<evidence type="ECO:0000313" key="2">
    <source>
        <dbReference type="EMBL" id="EEC18164.1"/>
    </source>
</evidence>
<feature type="compositionally biased region" description="Basic and acidic residues" evidence="1">
    <location>
        <begin position="18"/>
        <end position="37"/>
    </location>
</feature>
<feature type="non-terminal residue" evidence="2">
    <location>
        <position position="163"/>
    </location>
</feature>
<feature type="region of interest" description="Disordered" evidence="1">
    <location>
        <begin position="1"/>
        <end position="101"/>
    </location>
</feature>
<feature type="compositionally biased region" description="Polar residues" evidence="1">
    <location>
        <begin position="61"/>
        <end position="78"/>
    </location>
</feature>
<protein>
    <submittedName>
        <fullName evidence="2 3">Uncharacterized protein</fullName>
    </submittedName>
</protein>
<proteinExistence type="predicted"/>
<accession>B7QH42</accession>
<dbReference type="VEuPathDB" id="VectorBase:ISCW014746"/>
<evidence type="ECO:0000313" key="4">
    <source>
        <dbReference type="Proteomes" id="UP000001555"/>
    </source>
</evidence>